<sequence>MKSGGFWKQILPDLVNQFSLGKDLTATSKTGDWEKCLIKAIKKMDTDEFNLFLAQVVIKASSKQIMGVDLTAQIQALKALKSPQRP</sequence>
<evidence type="ECO:0000313" key="1">
    <source>
        <dbReference type="EMBL" id="OGD70366.1"/>
    </source>
</evidence>
<reference evidence="1 2" key="1">
    <citation type="journal article" date="2016" name="Nat. Commun.">
        <title>Thousands of microbial genomes shed light on interconnected biogeochemical processes in an aquifer system.</title>
        <authorList>
            <person name="Anantharaman K."/>
            <person name="Brown C.T."/>
            <person name="Hug L.A."/>
            <person name="Sharon I."/>
            <person name="Castelle C.J."/>
            <person name="Probst A.J."/>
            <person name="Thomas B.C."/>
            <person name="Singh A."/>
            <person name="Wilkins M.J."/>
            <person name="Karaoz U."/>
            <person name="Brodie E.L."/>
            <person name="Williams K.H."/>
            <person name="Hubbard S.S."/>
            <person name="Banfield J.F."/>
        </authorList>
    </citation>
    <scope>NUCLEOTIDE SEQUENCE [LARGE SCALE GENOMIC DNA]</scope>
</reference>
<protein>
    <submittedName>
        <fullName evidence="1">Uncharacterized protein</fullName>
    </submittedName>
</protein>
<accession>A0A1F5ET01</accession>
<organism evidence="1 2">
    <name type="scientific">Candidatus Collierbacteria bacterium RIFCSPHIGHO2_02_FULL_49_10</name>
    <dbReference type="NCBI Taxonomy" id="1817723"/>
    <lineage>
        <taxon>Bacteria</taxon>
        <taxon>Candidatus Collieribacteriota</taxon>
    </lineage>
</organism>
<dbReference type="EMBL" id="MFAH01000056">
    <property type="protein sequence ID" value="OGD70366.1"/>
    <property type="molecule type" value="Genomic_DNA"/>
</dbReference>
<gene>
    <name evidence="1" type="ORF">A3D09_00325</name>
</gene>
<proteinExistence type="predicted"/>
<dbReference type="Proteomes" id="UP000177390">
    <property type="component" value="Unassembled WGS sequence"/>
</dbReference>
<evidence type="ECO:0000313" key="2">
    <source>
        <dbReference type="Proteomes" id="UP000177390"/>
    </source>
</evidence>
<comment type="caution">
    <text evidence="1">The sequence shown here is derived from an EMBL/GenBank/DDBJ whole genome shotgun (WGS) entry which is preliminary data.</text>
</comment>
<name>A0A1F5ET01_9BACT</name>
<dbReference type="AlphaFoldDB" id="A0A1F5ET01"/>